<organism evidence="3 4">
    <name type="scientific">Ancylostoma ceylanicum</name>
    <dbReference type="NCBI Taxonomy" id="53326"/>
    <lineage>
        <taxon>Eukaryota</taxon>
        <taxon>Metazoa</taxon>
        <taxon>Ecdysozoa</taxon>
        <taxon>Nematoda</taxon>
        <taxon>Chromadorea</taxon>
        <taxon>Rhabditida</taxon>
        <taxon>Rhabditina</taxon>
        <taxon>Rhabditomorpha</taxon>
        <taxon>Strongyloidea</taxon>
        <taxon>Ancylostomatidae</taxon>
        <taxon>Ancylostomatinae</taxon>
        <taxon>Ancylostoma</taxon>
    </lineage>
</organism>
<dbReference type="InterPro" id="IPR006201">
    <property type="entry name" value="Neur_channel"/>
</dbReference>
<evidence type="ECO:0000256" key="1">
    <source>
        <dbReference type="SAM" id="Phobius"/>
    </source>
</evidence>
<reference evidence="3 4" key="1">
    <citation type="submission" date="2013-05" db="EMBL/GenBank/DDBJ databases">
        <title>Draft genome of the parasitic nematode Anyclostoma ceylanicum.</title>
        <authorList>
            <person name="Mitreva M."/>
        </authorList>
    </citation>
    <scope>NUCLEOTIDE SEQUENCE [LARGE SCALE GENOMIC DNA]</scope>
</reference>
<sequence length="230" mass="24847">MNPDAGESSGINAKLPPVSYTKARACTFSLPLAIVVNRCSVVKAIDVWIGVCLAFIFGALLEFALVNYAARKDMTSCGQRMVRVSPLAAVARDSLSMSASDEAAAAGRLPAVVREPASHVVLLSNIRATLQRTLEAHRRRLSSGNNVTSICLAGIYYLIQLYIPCIMLVVVSWVSFWLDKDAVPARVSLGVTTLLTMTTQASGINSKLPPVSYIKACIVHMNEPRVVRKE</sequence>
<dbReference type="SUPFAM" id="SSF90112">
    <property type="entry name" value="Neurotransmitter-gated ion-channel transmembrane pore"/>
    <property type="match status" value="2"/>
</dbReference>
<dbReference type="AlphaFoldDB" id="A0A0D6LYI3"/>
<feature type="transmembrane region" description="Helical" evidence="1">
    <location>
        <begin position="147"/>
        <end position="174"/>
    </location>
</feature>
<keyword evidence="1" id="KW-0472">Membrane</keyword>
<name>A0A0D6LYI3_9BILA</name>
<dbReference type="CDD" id="cd19049">
    <property type="entry name" value="LGIC_TM_anion"/>
    <property type="match status" value="1"/>
</dbReference>
<dbReference type="PANTHER" id="PTHR18945">
    <property type="entry name" value="NEUROTRANSMITTER GATED ION CHANNEL"/>
    <property type="match status" value="1"/>
</dbReference>
<keyword evidence="4" id="KW-1185">Reference proteome</keyword>
<dbReference type="Gene3D" id="1.20.58.390">
    <property type="entry name" value="Neurotransmitter-gated ion-channel transmembrane domain"/>
    <property type="match status" value="1"/>
</dbReference>
<proteinExistence type="predicted"/>
<dbReference type="GO" id="GO:0004888">
    <property type="term" value="F:transmembrane signaling receptor activity"/>
    <property type="evidence" value="ECO:0007669"/>
    <property type="project" value="InterPro"/>
</dbReference>
<evidence type="ECO:0000259" key="2">
    <source>
        <dbReference type="Pfam" id="PF02932"/>
    </source>
</evidence>
<dbReference type="EMBL" id="KE124912">
    <property type="protein sequence ID" value="EPB75166.1"/>
    <property type="molecule type" value="Genomic_DNA"/>
</dbReference>
<dbReference type="Pfam" id="PF02932">
    <property type="entry name" value="Neur_chan_memb"/>
    <property type="match status" value="1"/>
</dbReference>
<keyword evidence="1 3" id="KW-0812">Transmembrane</keyword>
<protein>
    <submittedName>
        <fullName evidence="3">Neurotransmitter-gated ion-channel transmembrane region</fullName>
    </submittedName>
</protein>
<evidence type="ECO:0000313" key="3">
    <source>
        <dbReference type="EMBL" id="EPB75166.1"/>
    </source>
</evidence>
<dbReference type="PRINTS" id="PR00253">
    <property type="entry name" value="GABAARECEPTR"/>
</dbReference>
<evidence type="ECO:0000313" key="4">
    <source>
        <dbReference type="Proteomes" id="UP000054495"/>
    </source>
</evidence>
<accession>A0A0D6LYI3</accession>
<dbReference type="Gene3D" id="6.10.250.2810">
    <property type="match status" value="1"/>
</dbReference>
<dbReference type="InterPro" id="IPR036719">
    <property type="entry name" value="Neuro-gated_channel_TM_sf"/>
</dbReference>
<feature type="transmembrane region" description="Helical" evidence="1">
    <location>
        <begin position="47"/>
        <end position="70"/>
    </location>
</feature>
<dbReference type="GO" id="GO:0005230">
    <property type="term" value="F:extracellular ligand-gated monoatomic ion channel activity"/>
    <property type="evidence" value="ECO:0007669"/>
    <property type="project" value="UniProtKB-ARBA"/>
</dbReference>
<dbReference type="InterPro" id="IPR038050">
    <property type="entry name" value="Neuro_actylchol_rec"/>
</dbReference>
<keyword evidence="1" id="KW-1133">Transmembrane helix</keyword>
<dbReference type="Proteomes" id="UP000054495">
    <property type="component" value="Unassembled WGS sequence"/>
</dbReference>
<gene>
    <name evidence="3" type="ORF">ANCCEY_05737</name>
</gene>
<feature type="domain" description="Neurotransmitter-gated ion-channel transmembrane" evidence="2">
    <location>
        <begin position="161"/>
        <end position="219"/>
    </location>
</feature>
<dbReference type="GO" id="GO:0016020">
    <property type="term" value="C:membrane"/>
    <property type="evidence" value="ECO:0007669"/>
    <property type="project" value="InterPro"/>
</dbReference>
<dbReference type="InterPro" id="IPR006029">
    <property type="entry name" value="Neurotrans-gated_channel_TM"/>
</dbReference>
<dbReference type="InterPro" id="IPR006028">
    <property type="entry name" value="GABAA/Glycine_rcpt"/>
</dbReference>